<organism evidence="1 2">
    <name type="scientific">Polarella glacialis</name>
    <name type="common">Dinoflagellate</name>
    <dbReference type="NCBI Taxonomy" id="89957"/>
    <lineage>
        <taxon>Eukaryota</taxon>
        <taxon>Sar</taxon>
        <taxon>Alveolata</taxon>
        <taxon>Dinophyceae</taxon>
        <taxon>Suessiales</taxon>
        <taxon>Suessiaceae</taxon>
        <taxon>Polarella</taxon>
    </lineage>
</organism>
<evidence type="ECO:0000313" key="1">
    <source>
        <dbReference type="EMBL" id="CAE8621527.1"/>
    </source>
</evidence>
<name>A0A813G9G5_POLGL</name>
<proteinExistence type="predicted"/>
<dbReference type="EMBL" id="CAJNNV010027766">
    <property type="protein sequence ID" value="CAE8621527.1"/>
    <property type="molecule type" value="Genomic_DNA"/>
</dbReference>
<reference evidence="1" key="1">
    <citation type="submission" date="2021-02" db="EMBL/GenBank/DDBJ databases">
        <authorList>
            <person name="Dougan E. K."/>
            <person name="Rhodes N."/>
            <person name="Thang M."/>
            <person name="Chan C."/>
        </authorList>
    </citation>
    <scope>NUCLEOTIDE SEQUENCE</scope>
</reference>
<evidence type="ECO:0000313" key="2">
    <source>
        <dbReference type="Proteomes" id="UP000654075"/>
    </source>
</evidence>
<gene>
    <name evidence="1" type="ORF">PGLA1383_LOCUS39054</name>
</gene>
<accession>A0A813G9G5</accession>
<comment type="caution">
    <text evidence="1">The sequence shown here is derived from an EMBL/GenBank/DDBJ whole genome shotgun (WGS) entry which is preliminary data.</text>
</comment>
<protein>
    <submittedName>
        <fullName evidence="1">Uncharacterized protein</fullName>
    </submittedName>
</protein>
<keyword evidence="2" id="KW-1185">Reference proteome</keyword>
<dbReference type="AlphaFoldDB" id="A0A813G9G5"/>
<dbReference type="Proteomes" id="UP000654075">
    <property type="component" value="Unassembled WGS sequence"/>
</dbReference>
<feature type="non-terminal residue" evidence="1">
    <location>
        <position position="1"/>
    </location>
</feature>
<feature type="non-terminal residue" evidence="1">
    <location>
        <position position="114"/>
    </location>
</feature>
<sequence>VPPAAVRRAARLALLCAPTGDPRQHLCQPLPRRTAAAQRALLPWVFESRIHQRVHGRALQHAQPVCLSQFGDGLLHWRAAFEVSAIRIHLLRHLTLRFLDALCDGPRLPELPLF</sequence>